<sequence>MKDKKKAPKLRFKGFTDDWEQCKLGDVARIVGGGTPSTKKSEYWNGNINWFTPAEIGNQIFVSHSQKKITELGLLKSSAKILPAGAILFTSRAGIGNTAILTRNACTNQGFQSIVPYSNKLDSYFLL</sequence>
<gene>
    <name evidence="5" type="ORF">LDELB18P1_0901</name>
</gene>
<keyword evidence="3" id="KW-0238">DNA-binding</keyword>
<evidence type="ECO:0000259" key="4">
    <source>
        <dbReference type="Pfam" id="PF01420"/>
    </source>
</evidence>
<dbReference type="InterPro" id="IPR052021">
    <property type="entry name" value="Type-I_RS_S_subunit"/>
</dbReference>
<comment type="similarity">
    <text evidence="1">Belongs to the type-I restriction system S methylase family.</text>
</comment>
<proteinExistence type="inferred from homology"/>
<dbReference type="Pfam" id="PF01420">
    <property type="entry name" value="Methylase_S"/>
    <property type="match status" value="1"/>
</dbReference>
<accession>A0A4Q7DVI4</accession>
<evidence type="ECO:0000256" key="3">
    <source>
        <dbReference type="ARBA" id="ARBA00023125"/>
    </source>
</evidence>
<dbReference type="EMBL" id="SETJ01000035">
    <property type="protein sequence ID" value="RZM16602.1"/>
    <property type="molecule type" value="Genomic_DNA"/>
</dbReference>
<dbReference type="Gene3D" id="3.90.220.20">
    <property type="entry name" value="DNA methylase specificity domains"/>
    <property type="match status" value="1"/>
</dbReference>
<dbReference type="GO" id="GO:0009307">
    <property type="term" value="P:DNA restriction-modification system"/>
    <property type="evidence" value="ECO:0007669"/>
    <property type="project" value="UniProtKB-KW"/>
</dbReference>
<evidence type="ECO:0000256" key="2">
    <source>
        <dbReference type="ARBA" id="ARBA00022747"/>
    </source>
</evidence>
<dbReference type="AlphaFoldDB" id="A0A4Q7DVI4"/>
<protein>
    <submittedName>
        <fullName evidence="5">Type I R/M system specificity subunit</fullName>
    </submittedName>
</protein>
<dbReference type="SUPFAM" id="SSF116734">
    <property type="entry name" value="DNA methylase specificity domain"/>
    <property type="match status" value="1"/>
</dbReference>
<dbReference type="InterPro" id="IPR000055">
    <property type="entry name" value="Restrct_endonuc_typeI_TRD"/>
</dbReference>
<feature type="domain" description="Type I restriction modification DNA specificity" evidence="4">
    <location>
        <begin position="17"/>
        <end position="126"/>
    </location>
</feature>
<organism evidence="5 6">
    <name type="scientific">Lactobacillus delbrueckii</name>
    <dbReference type="NCBI Taxonomy" id="1584"/>
    <lineage>
        <taxon>Bacteria</taxon>
        <taxon>Bacillati</taxon>
        <taxon>Bacillota</taxon>
        <taxon>Bacilli</taxon>
        <taxon>Lactobacillales</taxon>
        <taxon>Lactobacillaceae</taxon>
        <taxon>Lactobacillus</taxon>
    </lineage>
</organism>
<comment type="caution">
    <text evidence="5">The sequence shown here is derived from an EMBL/GenBank/DDBJ whole genome shotgun (WGS) entry which is preliminary data.</text>
</comment>
<dbReference type="PANTHER" id="PTHR30408:SF13">
    <property type="entry name" value="TYPE I RESTRICTION ENZYME HINDI SPECIFICITY SUBUNIT"/>
    <property type="match status" value="1"/>
</dbReference>
<dbReference type="InterPro" id="IPR044946">
    <property type="entry name" value="Restrct_endonuc_typeI_TRD_sf"/>
</dbReference>
<keyword evidence="2" id="KW-0680">Restriction system</keyword>
<dbReference type="PANTHER" id="PTHR30408">
    <property type="entry name" value="TYPE-1 RESTRICTION ENZYME ECOKI SPECIFICITY PROTEIN"/>
    <property type="match status" value="1"/>
</dbReference>
<evidence type="ECO:0000313" key="6">
    <source>
        <dbReference type="Proteomes" id="UP000292818"/>
    </source>
</evidence>
<evidence type="ECO:0000256" key="1">
    <source>
        <dbReference type="ARBA" id="ARBA00010923"/>
    </source>
</evidence>
<name>A0A4Q7DVI4_9LACO</name>
<evidence type="ECO:0000313" key="5">
    <source>
        <dbReference type="EMBL" id="RZM16602.1"/>
    </source>
</evidence>
<reference evidence="5 6" key="1">
    <citation type="submission" date="2019-01" db="EMBL/GenBank/DDBJ databases">
        <title>Colonization of the human gut by bovine bacteria present in Parmesan cheese.</title>
        <authorList>
            <person name="Lugli G.A."/>
            <person name="Milani C."/>
        </authorList>
    </citation>
    <scope>NUCLEOTIDE SEQUENCE [LARGE SCALE GENOMIC DNA]</scope>
    <source>
        <strain evidence="5 6">LDELB18P1</strain>
    </source>
</reference>
<dbReference type="GO" id="GO:0003677">
    <property type="term" value="F:DNA binding"/>
    <property type="evidence" value="ECO:0007669"/>
    <property type="project" value="UniProtKB-KW"/>
</dbReference>
<dbReference type="Proteomes" id="UP000292818">
    <property type="component" value="Unassembled WGS sequence"/>
</dbReference>